<keyword evidence="2" id="KW-1133">Transmembrane helix</keyword>
<feature type="region of interest" description="Disordered" evidence="1">
    <location>
        <begin position="42"/>
        <end position="76"/>
    </location>
</feature>
<feature type="transmembrane region" description="Helical" evidence="2">
    <location>
        <begin position="12"/>
        <end position="29"/>
    </location>
</feature>
<keyword evidence="2" id="KW-0472">Membrane</keyword>
<evidence type="ECO:0000313" key="3">
    <source>
        <dbReference type="EMBL" id="KAE8307896.1"/>
    </source>
</evidence>
<evidence type="ECO:0000256" key="1">
    <source>
        <dbReference type="SAM" id="MobiDB-lite"/>
    </source>
</evidence>
<evidence type="ECO:0000313" key="4">
    <source>
        <dbReference type="Proteomes" id="UP000325433"/>
    </source>
</evidence>
<keyword evidence="4" id="KW-1185">Reference proteome</keyword>
<dbReference type="EMBL" id="ML738395">
    <property type="protein sequence ID" value="KAE8307896.1"/>
    <property type="molecule type" value="Genomic_DNA"/>
</dbReference>
<protein>
    <submittedName>
        <fullName evidence="3">Uncharacterized protein</fullName>
    </submittedName>
</protein>
<evidence type="ECO:0000256" key="2">
    <source>
        <dbReference type="SAM" id="Phobius"/>
    </source>
</evidence>
<reference evidence="4" key="1">
    <citation type="submission" date="2019-04" db="EMBL/GenBank/DDBJ databases">
        <title>Friends and foes A comparative genomics studyof 23 Aspergillus species from section Flavi.</title>
        <authorList>
            <consortium name="DOE Joint Genome Institute"/>
            <person name="Kjaerbolling I."/>
            <person name="Vesth T."/>
            <person name="Frisvad J.C."/>
            <person name="Nybo J.L."/>
            <person name="Theobald S."/>
            <person name="Kildgaard S."/>
            <person name="Isbrandt T."/>
            <person name="Kuo A."/>
            <person name="Sato A."/>
            <person name="Lyhne E.K."/>
            <person name="Kogle M.E."/>
            <person name="Wiebenga A."/>
            <person name="Kun R.S."/>
            <person name="Lubbers R.J."/>
            <person name="Makela M.R."/>
            <person name="Barry K."/>
            <person name="Chovatia M."/>
            <person name="Clum A."/>
            <person name="Daum C."/>
            <person name="Haridas S."/>
            <person name="He G."/>
            <person name="LaButti K."/>
            <person name="Lipzen A."/>
            <person name="Mondo S."/>
            <person name="Riley R."/>
            <person name="Salamov A."/>
            <person name="Simmons B.A."/>
            <person name="Magnuson J.K."/>
            <person name="Henrissat B."/>
            <person name="Mortensen U.H."/>
            <person name="Larsen T.O."/>
            <person name="Devries R.P."/>
            <person name="Grigoriev I.V."/>
            <person name="Machida M."/>
            <person name="Baker S.E."/>
            <person name="Andersen M.R."/>
        </authorList>
    </citation>
    <scope>NUCLEOTIDE SEQUENCE [LARGE SCALE GENOMIC DNA]</scope>
    <source>
        <strain evidence="4">CBS 130015</strain>
    </source>
</reference>
<dbReference type="Proteomes" id="UP000325433">
    <property type="component" value="Unassembled WGS sequence"/>
</dbReference>
<gene>
    <name evidence="3" type="ORF">BDV41DRAFT_552981</name>
</gene>
<proteinExistence type="predicted"/>
<sequence>MFREHKDKESRSHSLTLVILLFYYFFQLFSKADCGLYSSPPTTYASKKQSGSVCWEGKNSPPPHERRQPSQPQASL</sequence>
<name>A0A5N6VIB4_9EURO</name>
<keyword evidence="2" id="KW-0812">Transmembrane</keyword>
<feature type="compositionally biased region" description="Polar residues" evidence="1">
    <location>
        <begin position="42"/>
        <end position="52"/>
    </location>
</feature>
<organism evidence="3 4">
    <name type="scientific">Aspergillus transmontanensis</name>
    <dbReference type="NCBI Taxonomy" id="1034304"/>
    <lineage>
        <taxon>Eukaryota</taxon>
        <taxon>Fungi</taxon>
        <taxon>Dikarya</taxon>
        <taxon>Ascomycota</taxon>
        <taxon>Pezizomycotina</taxon>
        <taxon>Eurotiomycetes</taxon>
        <taxon>Eurotiomycetidae</taxon>
        <taxon>Eurotiales</taxon>
        <taxon>Aspergillaceae</taxon>
        <taxon>Aspergillus</taxon>
        <taxon>Aspergillus subgen. Circumdati</taxon>
    </lineage>
</organism>
<accession>A0A5N6VIB4</accession>
<dbReference type="AlphaFoldDB" id="A0A5N6VIB4"/>